<dbReference type="Proteomes" id="UP000614410">
    <property type="component" value="Unassembled WGS sequence"/>
</dbReference>
<dbReference type="EMBL" id="JAEKNN010000026">
    <property type="protein sequence ID" value="MBJ7608940.1"/>
    <property type="molecule type" value="Genomic_DNA"/>
</dbReference>
<evidence type="ECO:0000313" key="5">
    <source>
        <dbReference type="EMBL" id="MBJ7608940.1"/>
    </source>
</evidence>
<evidence type="ECO:0000256" key="4">
    <source>
        <dbReference type="ARBA" id="ARBA00023134"/>
    </source>
</evidence>
<keyword evidence="1 5" id="KW-0808">Transferase</keyword>
<name>A0A934KND2_9BACT</name>
<proteinExistence type="predicted"/>
<organism evidence="5 6">
    <name type="scientific">Candidatus Amunia macphersoniae</name>
    <dbReference type="NCBI Taxonomy" id="3127014"/>
    <lineage>
        <taxon>Bacteria</taxon>
        <taxon>Bacillati</taxon>
        <taxon>Candidatus Dormiibacterota</taxon>
        <taxon>Candidatus Dormibacteria</taxon>
        <taxon>Candidatus Aeolococcales</taxon>
        <taxon>Candidatus Aeolococcaceae</taxon>
        <taxon>Candidatus Amunia</taxon>
    </lineage>
</organism>
<evidence type="ECO:0000313" key="6">
    <source>
        <dbReference type="Proteomes" id="UP000614410"/>
    </source>
</evidence>
<reference evidence="5 6" key="1">
    <citation type="submission" date="2020-10" db="EMBL/GenBank/DDBJ databases">
        <title>Ca. Dormibacterota MAGs.</title>
        <authorList>
            <person name="Montgomery K."/>
        </authorList>
    </citation>
    <scope>NUCLEOTIDE SEQUENCE [LARGE SCALE GENOMIC DNA]</scope>
    <source>
        <strain evidence="5">Mitchell_Peninsula_5</strain>
    </source>
</reference>
<dbReference type="SUPFAM" id="SSF53448">
    <property type="entry name" value="Nucleotide-diphospho-sugar transferases"/>
    <property type="match status" value="1"/>
</dbReference>
<evidence type="ECO:0000256" key="2">
    <source>
        <dbReference type="ARBA" id="ARBA00022695"/>
    </source>
</evidence>
<keyword evidence="3" id="KW-0547">Nucleotide-binding</keyword>
<evidence type="ECO:0000256" key="3">
    <source>
        <dbReference type="ARBA" id="ARBA00022741"/>
    </source>
</evidence>
<gene>
    <name evidence="5" type="primary">cofC</name>
    <name evidence="5" type="ORF">JF887_05855</name>
</gene>
<dbReference type="InterPro" id="IPR029044">
    <property type="entry name" value="Nucleotide-diphossugar_trans"/>
</dbReference>
<dbReference type="GO" id="GO:0005525">
    <property type="term" value="F:GTP binding"/>
    <property type="evidence" value="ECO:0007669"/>
    <property type="project" value="UniProtKB-KW"/>
</dbReference>
<dbReference type="GO" id="GO:0043814">
    <property type="term" value="F:phospholactate guanylyltransferase activity"/>
    <property type="evidence" value="ECO:0007669"/>
    <property type="project" value="UniProtKB-EC"/>
</dbReference>
<keyword evidence="4" id="KW-0342">GTP-binding</keyword>
<dbReference type="NCBIfam" id="TIGR03552">
    <property type="entry name" value="F420_cofC"/>
    <property type="match status" value="1"/>
</dbReference>
<dbReference type="AlphaFoldDB" id="A0A934KND2"/>
<dbReference type="PANTHER" id="PTHR40392">
    <property type="entry name" value="2-PHOSPHO-L-LACTATE GUANYLYLTRANSFERASE"/>
    <property type="match status" value="1"/>
</dbReference>
<accession>A0A934KND2</accession>
<evidence type="ECO:0000256" key="1">
    <source>
        <dbReference type="ARBA" id="ARBA00022679"/>
    </source>
</evidence>
<dbReference type="Pfam" id="PF01983">
    <property type="entry name" value="CofC"/>
    <property type="match status" value="1"/>
</dbReference>
<sequence length="207" mass="21777">MTMQIIIGLKRLDVAKRRLAAHLAPDQRRQLMLTMLRAVASSAHQADLGPIALATSEPTGAALADELQLAVLSDGDLPWNQGLVHALGQVVPPPRTVMYLAGDLPLLTAAELAEFAAAAPPVGVCIARARDGGTNALVVTPSDAFHPLFGHPRSSEVHRDSARQLGLPCRVIDLRGLALDVDTIEDARDADVIPAQLIGRGPAPARG</sequence>
<keyword evidence="2 5" id="KW-0548">Nucleotidyltransferase</keyword>
<comment type="caution">
    <text evidence="5">The sequence shown here is derived from an EMBL/GenBank/DDBJ whole genome shotgun (WGS) entry which is preliminary data.</text>
</comment>
<dbReference type="Gene3D" id="3.90.550.10">
    <property type="entry name" value="Spore Coat Polysaccharide Biosynthesis Protein SpsA, Chain A"/>
    <property type="match status" value="1"/>
</dbReference>
<dbReference type="InterPro" id="IPR002835">
    <property type="entry name" value="CofC"/>
</dbReference>
<dbReference type="EC" id="2.7.7.68" evidence="5"/>
<dbReference type="PANTHER" id="PTHR40392:SF1">
    <property type="entry name" value="2-PHOSPHO-L-LACTATE GUANYLYLTRANSFERASE"/>
    <property type="match status" value="1"/>
</dbReference>
<protein>
    <submittedName>
        <fullName evidence="5">2-phospho-L-lactate guanylyltransferase</fullName>
        <ecNumber evidence="5">2.7.7.68</ecNumber>
    </submittedName>
</protein>